<name>A0AAX4P1Q1_9CHLO</name>
<dbReference type="Proteomes" id="UP001472866">
    <property type="component" value="Chromosome 02"/>
</dbReference>
<dbReference type="AlphaFoldDB" id="A0AAX4P1Q1"/>
<evidence type="ECO:0000313" key="1">
    <source>
        <dbReference type="EMBL" id="WZN59734.1"/>
    </source>
</evidence>
<sequence length="109" mass="12534">MSPEKEERASLSDHDVPRVLTRSDLAKALRETGRRVEKLDSDVAELLEGERKVLELLERRQVEPGRSPANRLSRLRAIRSLLDSLMEVNIDRVEKVLNEERHLLEGAEL</sequence>
<dbReference type="EMBL" id="CP151502">
    <property type="protein sequence ID" value="WZN59734.1"/>
    <property type="molecule type" value="Genomic_DNA"/>
</dbReference>
<evidence type="ECO:0000313" key="2">
    <source>
        <dbReference type="Proteomes" id="UP001472866"/>
    </source>
</evidence>
<proteinExistence type="predicted"/>
<protein>
    <submittedName>
        <fullName evidence="1">Uncharacterized protein</fullName>
    </submittedName>
</protein>
<gene>
    <name evidence="1" type="ORF">HKI87_02g12600</name>
</gene>
<reference evidence="1 2" key="1">
    <citation type="submission" date="2024-03" db="EMBL/GenBank/DDBJ databases">
        <title>Complete genome sequence of the green alga Chloropicon roscoffensis RCC1871.</title>
        <authorList>
            <person name="Lemieux C."/>
            <person name="Pombert J.-F."/>
            <person name="Otis C."/>
            <person name="Turmel M."/>
        </authorList>
    </citation>
    <scope>NUCLEOTIDE SEQUENCE [LARGE SCALE GENOMIC DNA]</scope>
    <source>
        <strain evidence="1 2">RCC1871</strain>
    </source>
</reference>
<accession>A0AAX4P1Q1</accession>
<keyword evidence="2" id="KW-1185">Reference proteome</keyword>
<organism evidence="1 2">
    <name type="scientific">Chloropicon roscoffensis</name>
    <dbReference type="NCBI Taxonomy" id="1461544"/>
    <lineage>
        <taxon>Eukaryota</taxon>
        <taxon>Viridiplantae</taxon>
        <taxon>Chlorophyta</taxon>
        <taxon>Chloropicophyceae</taxon>
        <taxon>Chloropicales</taxon>
        <taxon>Chloropicaceae</taxon>
        <taxon>Chloropicon</taxon>
    </lineage>
</organism>